<reference evidence="1" key="1">
    <citation type="submission" date="2018-05" db="EMBL/GenBank/DDBJ databases">
        <authorList>
            <person name="Lanie J.A."/>
            <person name="Ng W.-L."/>
            <person name="Kazmierczak K.M."/>
            <person name="Andrzejewski T.M."/>
            <person name="Davidsen T.M."/>
            <person name="Wayne K.J."/>
            <person name="Tettelin H."/>
            <person name="Glass J.I."/>
            <person name="Rusch D."/>
            <person name="Podicherti R."/>
            <person name="Tsui H.-C.T."/>
            <person name="Winkler M.E."/>
        </authorList>
    </citation>
    <scope>NUCLEOTIDE SEQUENCE</scope>
</reference>
<name>A0A381ZYB9_9ZZZZ</name>
<sequence>VRSLIAGFFAQIEDAAEEQKIISKLGLQTAFKIENRLSKTVMYE</sequence>
<dbReference type="EMBL" id="UINC01023023">
    <property type="protein sequence ID" value="SVA93862.1"/>
    <property type="molecule type" value="Genomic_DNA"/>
</dbReference>
<protein>
    <submittedName>
        <fullName evidence="1">Uncharacterized protein</fullName>
    </submittedName>
</protein>
<evidence type="ECO:0000313" key="1">
    <source>
        <dbReference type="EMBL" id="SVA93862.1"/>
    </source>
</evidence>
<feature type="non-terminal residue" evidence="1">
    <location>
        <position position="1"/>
    </location>
</feature>
<organism evidence="1">
    <name type="scientific">marine metagenome</name>
    <dbReference type="NCBI Taxonomy" id="408172"/>
    <lineage>
        <taxon>unclassified sequences</taxon>
        <taxon>metagenomes</taxon>
        <taxon>ecological metagenomes</taxon>
    </lineage>
</organism>
<gene>
    <name evidence="1" type="ORF">METZ01_LOCUS146716</name>
</gene>
<proteinExistence type="predicted"/>
<accession>A0A381ZYB9</accession>
<dbReference type="AlphaFoldDB" id="A0A381ZYB9"/>